<organism evidence="1 2">
    <name type="scientific">Rhizobium fredii</name>
    <name type="common">Sinorhizobium fredii</name>
    <dbReference type="NCBI Taxonomy" id="380"/>
    <lineage>
        <taxon>Bacteria</taxon>
        <taxon>Pseudomonadati</taxon>
        <taxon>Pseudomonadota</taxon>
        <taxon>Alphaproteobacteria</taxon>
        <taxon>Hyphomicrobiales</taxon>
        <taxon>Rhizobiaceae</taxon>
        <taxon>Sinorhizobium/Ensifer group</taxon>
        <taxon>Sinorhizobium</taxon>
    </lineage>
</organism>
<dbReference type="AlphaFoldDB" id="A0A2L0HA11"/>
<evidence type="ECO:0000313" key="1">
    <source>
        <dbReference type="EMBL" id="AUX78340.1"/>
    </source>
</evidence>
<accession>A0A2L0HA11</accession>
<geneLocation type="plasmid" evidence="2">
    <name>psfrenxt3a</name>
</geneLocation>
<name>A0A2L0HA11_RHIFR</name>
<sequence>MGSFVTGIDVLFKISLAVIAAYVSYQFSALKQQNDDIKLVVELAFDGEARTATAGVVLAGKYAEQERIPAELYASIVASANSSGNAALRETANNSADAVAQTNEVVAQQVTQALEALPVRVYFHISREVDRAKAGEIEDLLQEQGRSFSSQSVIVPGIQFINQPKSQTEVRCFKKEECAALGGKLVEFLDGVGMQAKLVDLSDRYGTSKNIRPNHFEIWFAALS</sequence>
<dbReference type="Proteomes" id="UP000239340">
    <property type="component" value="Plasmid pSfreNXT3a"/>
</dbReference>
<dbReference type="RefSeq" id="WP_104840081.1">
    <property type="nucleotide sequence ID" value="NZ_CP024308.1"/>
</dbReference>
<protein>
    <submittedName>
        <fullName evidence="1">Uncharacterized protein</fullName>
    </submittedName>
</protein>
<gene>
    <name evidence="1" type="ORF">NXT3_PA00044</name>
</gene>
<evidence type="ECO:0000313" key="2">
    <source>
        <dbReference type="Proteomes" id="UP000239340"/>
    </source>
</evidence>
<reference evidence="1 2" key="1">
    <citation type="submission" date="2017-10" db="EMBL/GenBank/DDBJ databases">
        <title>Analysis of the genome sequences of Rhizobium populations associated to common bean (phaseolus vulgaris).</title>
        <authorList>
            <person name="Bustos P."/>
            <person name="Santamaria R.I."/>
            <person name="Miranda-Sanchez F."/>
            <person name="Perez-Carrascal O."/>
            <person name="Juarez S."/>
            <person name="Lozano L."/>
            <person name="Martinez-Flores I."/>
            <person name="Vinuesa P."/>
            <person name="Martinez-Romero E."/>
            <person name="Cevallos M.A."/>
            <person name="Romero D."/>
            <person name="Davila G."/>
            <person name="Gonzalez V."/>
        </authorList>
    </citation>
    <scope>NUCLEOTIDE SEQUENCE [LARGE SCALE GENOMIC DNA]</scope>
    <source>
        <strain evidence="1 2">NXT3</strain>
        <plasmid evidence="2">Plasmid psfrenxt3a</plasmid>
    </source>
</reference>
<keyword evidence="1" id="KW-0614">Plasmid</keyword>
<dbReference type="EMBL" id="CP024308">
    <property type="protein sequence ID" value="AUX78340.1"/>
    <property type="molecule type" value="Genomic_DNA"/>
</dbReference>
<proteinExistence type="predicted"/>